<dbReference type="Gene3D" id="1.10.3290.10">
    <property type="entry name" value="Fido-like domain"/>
    <property type="match status" value="1"/>
</dbReference>
<evidence type="ECO:0000313" key="5">
    <source>
        <dbReference type="EMBL" id="RHJ88387.1"/>
    </source>
</evidence>
<name>A0A415E403_9FIRM</name>
<dbReference type="PROSITE" id="PS51459">
    <property type="entry name" value="FIDO"/>
    <property type="match status" value="1"/>
</dbReference>
<sequence length="257" mass="29449">MTERYEPPFSMTENMMNMVIEIGELTGQITAHNQLSTNPRLRRENRIKTIHSSLAIEDNTLSLGQVTAVIEGKKVLAPPQDIREVKNAYEAYERLQNLDPYSLDDLLEAHRYMMSGLIKEAGVFRSKNAGVYSGTELIHAGSPANYVPELMQSLFTWMKNSQIHLLIKSCIFHYEFEFIHPFADGNGRTGRLWHSLLLQRWQPFFAWLPVETMIHEHQEAYYEAINASNTAGECTIFVEFMLGMIKSTLEEIVTSQS</sequence>
<dbReference type="EMBL" id="QRMS01000002">
    <property type="protein sequence ID" value="RHJ88387.1"/>
    <property type="molecule type" value="Genomic_DNA"/>
</dbReference>
<feature type="site" description="Important for autoinhibition of adenylyltransferase activity" evidence="3">
    <location>
        <position position="57"/>
    </location>
</feature>
<dbReference type="OrthoDB" id="9813719at2"/>
<feature type="domain" description="Fido" evidence="4">
    <location>
        <begin position="101"/>
        <end position="243"/>
    </location>
</feature>
<dbReference type="Pfam" id="PF02661">
    <property type="entry name" value="Fic"/>
    <property type="match status" value="1"/>
</dbReference>
<evidence type="ECO:0000313" key="6">
    <source>
        <dbReference type="Proteomes" id="UP000284841"/>
    </source>
</evidence>
<dbReference type="AlphaFoldDB" id="A0A415E403"/>
<evidence type="ECO:0000256" key="1">
    <source>
        <dbReference type="PIRSR" id="PIRSR640198-1"/>
    </source>
</evidence>
<keyword evidence="2" id="KW-0067">ATP-binding</keyword>
<reference evidence="5 6" key="1">
    <citation type="submission" date="2018-08" db="EMBL/GenBank/DDBJ databases">
        <title>A genome reference for cultivated species of the human gut microbiota.</title>
        <authorList>
            <person name="Zou Y."/>
            <person name="Xue W."/>
            <person name="Luo G."/>
        </authorList>
    </citation>
    <scope>NUCLEOTIDE SEQUENCE [LARGE SCALE GENOMIC DNA]</scope>
    <source>
        <strain evidence="5 6">AM07-24</strain>
    </source>
</reference>
<dbReference type="PANTHER" id="PTHR13504:SF38">
    <property type="entry name" value="FIDO DOMAIN-CONTAINING PROTEIN"/>
    <property type="match status" value="1"/>
</dbReference>
<dbReference type="RefSeq" id="WP_118335045.1">
    <property type="nucleotide sequence ID" value="NZ_AP025567.1"/>
</dbReference>
<keyword evidence="2" id="KW-0547">Nucleotide-binding</keyword>
<dbReference type="SUPFAM" id="SSF140931">
    <property type="entry name" value="Fic-like"/>
    <property type="match status" value="1"/>
</dbReference>
<comment type="caution">
    <text evidence="5">The sequence shown here is derived from an EMBL/GenBank/DDBJ whole genome shotgun (WGS) entry which is preliminary data.</text>
</comment>
<dbReference type="GO" id="GO:0005524">
    <property type="term" value="F:ATP binding"/>
    <property type="evidence" value="ECO:0007669"/>
    <property type="project" value="UniProtKB-KW"/>
</dbReference>
<dbReference type="InterPro" id="IPR036597">
    <property type="entry name" value="Fido-like_dom_sf"/>
</dbReference>
<dbReference type="Proteomes" id="UP000284841">
    <property type="component" value="Unassembled WGS sequence"/>
</dbReference>
<evidence type="ECO:0000259" key="4">
    <source>
        <dbReference type="PROSITE" id="PS51459"/>
    </source>
</evidence>
<dbReference type="PANTHER" id="PTHR13504">
    <property type="entry name" value="FIDO DOMAIN-CONTAINING PROTEIN DDB_G0283145"/>
    <property type="match status" value="1"/>
</dbReference>
<feature type="binding site" evidence="2">
    <location>
        <begin position="221"/>
        <end position="222"/>
    </location>
    <ligand>
        <name>ATP</name>
        <dbReference type="ChEBI" id="CHEBI:30616"/>
    </ligand>
</feature>
<feature type="active site" evidence="1">
    <location>
        <position position="180"/>
    </location>
</feature>
<evidence type="ECO:0000256" key="2">
    <source>
        <dbReference type="PIRSR" id="PIRSR640198-2"/>
    </source>
</evidence>
<feature type="binding site" evidence="2">
    <location>
        <position position="229"/>
    </location>
    <ligand>
        <name>ATP</name>
        <dbReference type="ChEBI" id="CHEBI:30616"/>
    </ligand>
</feature>
<dbReference type="InterPro" id="IPR040198">
    <property type="entry name" value="Fido_containing"/>
</dbReference>
<evidence type="ECO:0000256" key="3">
    <source>
        <dbReference type="PIRSR" id="PIRSR640198-3"/>
    </source>
</evidence>
<accession>A0A415E403</accession>
<organism evidence="5 6">
    <name type="scientific">Emergencia timonensis</name>
    <dbReference type="NCBI Taxonomy" id="1776384"/>
    <lineage>
        <taxon>Bacteria</taxon>
        <taxon>Bacillati</taxon>
        <taxon>Bacillota</taxon>
        <taxon>Clostridia</taxon>
        <taxon>Peptostreptococcales</taxon>
        <taxon>Anaerovoracaceae</taxon>
        <taxon>Emergencia</taxon>
    </lineage>
</organism>
<keyword evidence="6" id="KW-1185">Reference proteome</keyword>
<dbReference type="InterPro" id="IPR003812">
    <property type="entry name" value="Fido"/>
</dbReference>
<feature type="binding site" evidence="2">
    <location>
        <begin position="184"/>
        <end position="191"/>
    </location>
    <ligand>
        <name>ATP</name>
        <dbReference type="ChEBI" id="CHEBI:30616"/>
    </ligand>
</feature>
<gene>
    <name evidence="5" type="ORF">DW099_08270</name>
</gene>
<protein>
    <submittedName>
        <fullName evidence="5">Fic family protein</fullName>
    </submittedName>
</protein>
<proteinExistence type="predicted"/>